<name>A0A1X7BNU7_9RHOB</name>
<dbReference type="InterPro" id="IPR027266">
    <property type="entry name" value="TrmE/GcvT-like"/>
</dbReference>
<dbReference type="RefSeq" id="WP_085799267.1">
    <property type="nucleotide sequence ID" value="NZ_FWXB01000003.1"/>
</dbReference>
<reference evidence="2 3" key="1">
    <citation type="submission" date="2017-03" db="EMBL/GenBank/DDBJ databases">
        <authorList>
            <person name="Afonso C.L."/>
            <person name="Miller P.J."/>
            <person name="Scott M.A."/>
            <person name="Spackman E."/>
            <person name="Goraichik I."/>
            <person name="Dimitrov K.M."/>
            <person name="Suarez D.L."/>
            <person name="Swayne D.E."/>
        </authorList>
    </citation>
    <scope>NUCLEOTIDE SEQUENCE [LARGE SCALE GENOMIC DNA]</scope>
    <source>
        <strain evidence="2 3">CECT 7745</strain>
    </source>
</reference>
<dbReference type="EMBL" id="FWXB01000003">
    <property type="protein sequence ID" value="SMC11295.1"/>
    <property type="molecule type" value="Genomic_DNA"/>
</dbReference>
<evidence type="ECO:0008006" key="4">
    <source>
        <dbReference type="Google" id="ProtNLM"/>
    </source>
</evidence>
<dbReference type="Proteomes" id="UP000193224">
    <property type="component" value="Unassembled WGS sequence"/>
</dbReference>
<evidence type="ECO:0000313" key="2">
    <source>
        <dbReference type="EMBL" id="SMC11295.1"/>
    </source>
</evidence>
<dbReference type="Gene3D" id="3.30.1360.120">
    <property type="entry name" value="Probable tRNA modification gtpase trme, domain 1"/>
    <property type="match status" value="1"/>
</dbReference>
<accession>A0A1X7BNU7</accession>
<proteinExistence type="predicted"/>
<sequence>MAEALTPDHATDAQGFLPGPLGLRLDEEFLPVVALHARPDMLDSTVPFGQVKSLPDTILLRLWPDRIWACGAPPEGALRLADISHGYVHLRLRGVEALHFLDLYTRADLFAAPVRAARTLRTRLNHYDLLLWWANTRDVHLLVARSLAQSFCDHLGALAQRHDPADPSLTPRPVAPDAPERRG</sequence>
<protein>
    <recommendedName>
        <fullName evidence="4">Sarcosine oxidase, gamma subunit family</fullName>
    </recommendedName>
</protein>
<dbReference type="AlphaFoldDB" id="A0A1X7BNU7"/>
<keyword evidence="3" id="KW-1185">Reference proteome</keyword>
<dbReference type="OrthoDB" id="7834102at2"/>
<organism evidence="2 3">
    <name type="scientific">Roseovarius aestuarii</name>
    <dbReference type="NCBI Taxonomy" id="475083"/>
    <lineage>
        <taxon>Bacteria</taxon>
        <taxon>Pseudomonadati</taxon>
        <taxon>Pseudomonadota</taxon>
        <taxon>Alphaproteobacteria</taxon>
        <taxon>Rhodobacterales</taxon>
        <taxon>Roseobacteraceae</taxon>
        <taxon>Roseovarius</taxon>
    </lineage>
</organism>
<feature type="region of interest" description="Disordered" evidence="1">
    <location>
        <begin position="162"/>
        <end position="183"/>
    </location>
</feature>
<evidence type="ECO:0000256" key="1">
    <source>
        <dbReference type="SAM" id="MobiDB-lite"/>
    </source>
</evidence>
<evidence type="ECO:0000313" key="3">
    <source>
        <dbReference type="Proteomes" id="UP000193224"/>
    </source>
</evidence>
<gene>
    <name evidence="2" type="ORF">ROA7745_01107</name>
</gene>